<sequence length="789" mass="90220">MSLFARGRDTKKRPSVVVALPPVVKKSSKSRSFHFRYLELCRAKNLTPVPEIRSNPNATTLLDLLGDKLGVSEWLLIIEALHYDLVLQSLAIRMRRTNGNNIVLPIDTENRARLFRQKPVIYTRFIFNSLVDAIANCVKLNKNLTVLKLEGLPLQDGYIECIAKSLASNDCLKEVSFQKSYIGDKGCEAVCGTVKYLNHVETFNISECNIGPKGAEFVADMIKMQKITRYSEGWEMSLRYRSVDVDSISGLRYISLANNPDLGDNGLRPIVEVLKEDAWVKTVDVENCGLTDCGANLILECLGLNSAMTEINVRHNTAISKFLMRQIRDHFGKEDEEAMKEPKYDLSCINGLQSLPKSQKYSISQLLSHTKTLEEQLSLERTLRKKAEKLNEKLNHQLMSMGQGASSQMHSPPPPPPQQQEKVIENTALPKGYVLVKNDYLQSFNKTNFKNGPPMTNHAGQLVNSAVTSSDSTPRSANATLRKQQQQQQQQQQQHHHQMLEVAPEELEEDDDDEEQHQAYQAMIDNPQLRQQMQVRKVRSEIKYVEAFSKDNSKKRESKSDHEFSNERDFKLNPNVQFEMDIGDSCMVNEQQMERQRYEGQEDEYYEEQDMMQKPHSNGQYEQEYIGDCARNDNRKHITKIKKQYSDIGNSQMALYMAELERKINSKSSKKRHKSKQQSNGSSSGREVKSGDYMQVDTYMANMEESSQESPNNDTDSEGEKTESTTRAQSDSGNDNGNGMPPMKVFMRRTTHYEEDEEELIDDKDAVDQIVSPRSVYLEMQRKKNEKNH</sequence>
<dbReference type="PROSITE" id="PS51216">
    <property type="entry name" value="NEBULIN"/>
    <property type="match status" value="1"/>
</dbReference>
<keyword evidence="1" id="KW-0677">Repeat</keyword>
<dbReference type="RefSeq" id="XP_023165299.2">
    <property type="nucleotide sequence ID" value="XM_023309531.2"/>
</dbReference>
<feature type="compositionally biased region" description="Polar residues" evidence="2">
    <location>
        <begin position="725"/>
        <end position="737"/>
    </location>
</feature>
<dbReference type="PRINTS" id="PR02062">
    <property type="entry name" value="CENTROSOME78"/>
</dbReference>
<dbReference type="KEGG" id="dhe:111595689"/>
<dbReference type="InterPro" id="IPR026212">
    <property type="entry name" value="Cep78"/>
</dbReference>
<feature type="compositionally biased region" description="Polar residues" evidence="2">
    <location>
        <begin position="465"/>
        <end position="483"/>
    </location>
</feature>
<dbReference type="GO" id="GO:0005813">
    <property type="term" value="C:centrosome"/>
    <property type="evidence" value="ECO:0007669"/>
    <property type="project" value="TreeGrafter"/>
</dbReference>
<dbReference type="PANTHER" id="PTHR24110:SF3">
    <property type="entry name" value="CENTROSOMAL PROTEIN OF 78 KDA"/>
    <property type="match status" value="1"/>
</dbReference>
<dbReference type="PANTHER" id="PTHR24110">
    <property type="entry name" value="CENTROSOMAL PROTEIN OF 78 KDA"/>
    <property type="match status" value="1"/>
</dbReference>
<feature type="compositionally biased region" description="Low complexity" evidence="2">
    <location>
        <begin position="484"/>
        <end position="493"/>
    </location>
</feature>
<dbReference type="GO" id="GO:0005737">
    <property type="term" value="C:cytoplasm"/>
    <property type="evidence" value="ECO:0007669"/>
    <property type="project" value="UniProtKB-ARBA"/>
</dbReference>
<evidence type="ECO:0000313" key="3">
    <source>
        <dbReference type="Proteomes" id="UP000504633"/>
    </source>
</evidence>
<reference evidence="4" key="1">
    <citation type="submission" date="2025-08" db="UniProtKB">
        <authorList>
            <consortium name="RefSeq"/>
        </authorList>
    </citation>
    <scope>IDENTIFICATION</scope>
    <source>
        <strain evidence="4">15085-1641.00</strain>
        <tissue evidence="4">Whole body</tissue>
    </source>
</reference>
<dbReference type="SUPFAM" id="SSF52047">
    <property type="entry name" value="RNI-like"/>
    <property type="match status" value="1"/>
</dbReference>
<dbReference type="Proteomes" id="UP000504633">
    <property type="component" value="Unplaced"/>
</dbReference>
<dbReference type="InterPro" id="IPR001611">
    <property type="entry name" value="Leu-rich_rpt"/>
</dbReference>
<feature type="compositionally biased region" description="Polar residues" evidence="2">
    <location>
        <begin position="704"/>
        <end position="714"/>
    </location>
</feature>
<dbReference type="OrthoDB" id="78308at2759"/>
<keyword evidence="3" id="KW-1185">Reference proteome</keyword>
<dbReference type="GO" id="GO:0044782">
    <property type="term" value="P:cilium organization"/>
    <property type="evidence" value="ECO:0007669"/>
    <property type="project" value="TreeGrafter"/>
</dbReference>
<dbReference type="Pfam" id="PF13516">
    <property type="entry name" value="LRR_6"/>
    <property type="match status" value="1"/>
</dbReference>
<feature type="region of interest" description="Disordered" evidence="2">
    <location>
        <begin position="401"/>
        <end position="421"/>
    </location>
</feature>
<protein>
    <submittedName>
        <fullName evidence="4">Protein Cep78 homolog</fullName>
    </submittedName>
</protein>
<name>A0A6J1LE84_DROHY</name>
<accession>A0A6J1LE84</accession>
<dbReference type="Gene3D" id="3.80.10.10">
    <property type="entry name" value="Ribonuclease Inhibitor"/>
    <property type="match status" value="2"/>
</dbReference>
<evidence type="ECO:0000256" key="1">
    <source>
        <dbReference type="ARBA" id="ARBA00022737"/>
    </source>
</evidence>
<gene>
    <name evidence="4" type="primary">LOC111595689</name>
</gene>
<feature type="region of interest" description="Disordered" evidence="2">
    <location>
        <begin position="664"/>
        <end position="767"/>
    </location>
</feature>
<dbReference type="GO" id="GO:0036064">
    <property type="term" value="C:ciliary basal body"/>
    <property type="evidence" value="ECO:0007669"/>
    <property type="project" value="TreeGrafter"/>
</dbReference>
<organism evidence="3 4">
    <name type="scientific">Drosophila hydei</name>
    <name type="common">Fruit fly</name>
    <dbReference type="NCBI Taxonomy" id="7224"/>
    <lineage>
        <taxon>Eukaryota</taxon>
        <taxon>Metazoa</taxon>
        <taxon>Ecdysozoa</taxon>
        <taxon>Arthropoda</taxon>
        <taxon>Hexapoda</taxon>
        <taxon>Insecta</taxon>
        <taxon>Pterygota</taxon>
        <taxon>Neoptera</taxon>
        <taxon>Endopterygota</taxon>
        <taxon>Diptera</taxon>
        <taxon>Brachycera</taxon>
        <taxon>Muscomorpha</taxon>
        <taxon>Ephydroidea</taxon>
        <taxon>Drosophilidae</taxon>
        <taxon>Drosophila</taxon>
    </lineage>
</organism>
<dbReference type="GeneID" id="111595689"/>
<proteinExistence type="predicted"/>
<evidence type="ECO:0000256" key="2">
    <source>
        <dbReference type="SAM" id="MobiDB-lite"/>
    </source>
</evidence>
<feature type="compositionally biased region" description="Polar residues" evidence="2">
    <location>
        <begin position="401"/>
        <end position="410"/>
    </location>
</feature>
<dbReference type="OMA" id="GDMHMES"/>
<dbReference type="InterPro" id="IPR000900">
    <property type="entry name" value="Nebulin_repeat"/>
</dbReference>
<feature type="region of interest" description="Disordered" evidence="2">
    <location>
        <begin position="465"/>
        <end position="498"/>
    </location>
</feature>
<dbReference type="AlphaFoldDB" id="A0A6J1LE84"/>
<evidence type="ECO:0000313" key="4">
    <source>
        <dbReference type="RefSeq" id="XP_023165299.2"/>
    </source>
</evidence>
<dbReference type="InterPro" id="IPR032675">
    <property type="entry name" value="LRR_dom_sf"/>
</dbReference>